<organism evidence="2 3">
    <name type="scientific">Zestomonas insulae</name>
    <dbReference type="NCBI Taxonomy" id="2809017"/>
    <lineage>
        <taxon>Bacteria</taxon>
        <taxon>Pseudomonadati</taxon>
        <taxon>Pseudomonadota</taxon>
        <taxon>Gammaproteobacteria</taxon>
        <taxon>Pseudomonadales</taxon>
        <taxon>Pseudomonadaceae</taxon>
        <taxon>Zestomonas</taxon>
    </lineage>
</organism>
<keyword evidence="3" id="KW-1185">Reference proteome</keyword>
<sequence length="106" mass="11915">MIRHIVMWKLRGDTPEEKQAARLRVKSAFEDLIGRIPGLLSLEVGSDQSGADYACDVVMVSEFCDAQALAAYATDREHLRVRDELGDLRTHRYQVDYAVSEPAPSH</sequence>
<dbReference type="PANTHER" id="PTHR37832">
    <property type="entry name" value="BLL2683 PROTEIN"/>
    <property type="match status" value="1"/>
</dbReference>
<dbReference type="PROSITE" id="PS51502">
    <property type="entry name" value="S_R_A_B_BARREL"/>
    <property type="match status" value="1"/>
</dbReference>
<dbReference type="Pfam" id="PF07876">
    <property type="entry name" value="Dabb"/>
    <property type="match status" value="1"/>
</dbReference>
<dbReference type="InterPro" id="IPR013097">
    <property type="entry name" value="Dabb"/>
</dbReference>
<dbReference type="EMBL" id="JAFEUP010000003">
    <property type="protein sequence ID" value="MBM7061030.1"/>
    <property type="molecule type" value="Genomic_DNA"/>
</dbReference>
<gene>
    <name evidence="2" type="ORF">JQX08_09955</name>
</gene>
<reference evidence="2 3" key="1">
    <citation type="submission" date="2021-02" db="EMBL/GenBank/DDBJ databases">
        <authorList>
            <person name="Lee D.-H."/>
        </authorList>
    </citation>
    <scope>NUCLEOTIDE SEQUENCE [LARGE SCALE GENOMIC DNA]</scope>
    <source>
        <strain evidence="2 3">UL073</strain>
    </source>
</reference>
<dbReference type="SMART" id="SM00886">
    <property type="entry name" value="Dabb"/>
    <property type="match status" value="1"/>
</dbReference>
<comment type="caution">
    <text evidence="2">The sequence shown here is derived from an EMBL/GenBank/DDBJ whole genome shotgun (WGS) entry which is preliminary data.</text>
</comment>
<proteinExistence type="predicted"/>
<evidence type="ECO:0000313" key="3">
    <source>
        <dbReference type="Proteomes" id="UP000717995"/>
    </source>
</evidence>
<evidence type="ECO:0000259" key="1">
    <source>
        <dbReference type="PROSITE" id="PS51502"/>
    </source>
</evidence>
<name>A0ABS2IDB9_9GAMM</name>
<evidence type="ECO:0000313" key="2">
    <source>
        <dbReference type="EMBL" id="MBM7061030.1"/>
    </source>
</evidence>
<protein>
    <submittedName>
        <fullName evidence="2">Dabb family protein</fullName>
    </submittedName>
</protein>
<feature type="domain" description="Stress-response A/B barrel" evidence="1">
    <location>
        <begin position="2"/>
        <end position="97"/>
    </location>
</feature>
<dbReference type="SUPFAM" id="SSF54909">
    <property type="entry name" value="Dimeric alpha+beta barrel"/>
    <property type="match status" value="1"/>
</dbReference>
<dbReference type="Gene3D" id="3.30.70.100">
    <property type="match status" value="1"/>
</dbReference>
<dbReference type="RefSeq" id="WP_205348229.1">
    <property type="nucleotide sequence ID" value="NZ_JAFEUP010000003.1"/>
</dbReference>
<dbReference type="Proteomes" id="UP000717995">
    <property type="component" value="Unassembled WGS sequence"/>
</dbReference>
<accession>A0ABS2IDB9</accession>
<dbReference type="PANTHER" id="PTHR37832:SF1">
    <property type="entry name" value="STRESS-RESPONSE A_B BARREL DOMAIN-CONTAINING PROTEIN"/>
    <property type="match status" value="1"/>
</dbReference>
<dbReference type="InterPro" id="IPR011008">
    <property type="entry name" value="Dimeric_a/b-barrel"/>
</dbReference>